<protein>
    <submittedName>
        <fullName evidence="1">Uncharacterized protein</fullName>
    </submittedName>
</protein>
<reference evidence="1" key="1">
    <citation type="submission" date="2014-11" db="EMBL/GenBank/DDBJ databases">
        <authorList>
            <person name="Amaro Gonzalez C."/>
        </authorList>
    </citation>
    <scope>NUCLEOTIDE SEQUENCE</scope>
</reference>
<proteinExistence type="predicted"/>
<evidence type="ECO:0000313" key="1">
    <source>
        <dbReference type="EMBL" id="JAH05958.1"/>
    </source>
</evidence>
<accession>A0A0E9PQ39</accession>
<dbReference type="EMBL" id="GBXM01102619">
    <property type="protein sequence ID" value="JAH05958.1"/>
    <property type="molecule type" value="Transcribed_RNA"/>
</dbReference>
<organism evidence="1">
    <name type="scientific">Anguilla anguilla</name>
    <name type="common">European freshwater eel</name>
    <name type="synonym">Muraena anguilla</name>
    <dbReference type="NCBI Taxonomy" id="7936"/>
    <lineage>
        <taxon>Eukaryota</taxon>
        <taxon>Metazoa</taxon>
        <taxon>Chordata</taxon>
        <taxon>Craniata</taxon>
        <taxon>Vertebrata</taxon>
        <taxon>Euteleostomi</taxon>
        <taxon>Actinopterygii</taxon>
        <taxon>Neopterygii</taxon>
        <taxon>Teleostei</taxon>
        <taxon>Anguilliformes</taxon>
        <taxon>Anguillidae</taxon>
        <taxon>Anguilla</taxon>
    </lineage>
</organism>
<name>A0A0E9PQ39_ANGAN</name>
<dbReference type="AlphaFoldDB" id="A0A0E9PQ39"/>
<reference evidence="1" key="2">
    <citation type="journal article" date="2015" name="Fish Shellfish Immunol.">
        <title>Early steps in the European eel (Anguilla anguilla)-Vibrio vulnificus interaction in the gills: Role of the RtxA13 toxin.</title>
        <authorList>
            <person name="Callol A."/>
            <person name="Pajuelo D."/>
            <person name="Ebbesson L."/>
            <person name="Teles M."/>
            <person name="MacKenzie S."/>
            <person name="Amaro C."/>
        </authorList>
    </citation>
    <scope>NUCLEOTIDE SEQUENCE</scope>
</reference>
<sequence length="25" mass="3007">MWSVACPETVEHVNIICKNTEKRRY</sequence>